<evidence type="ECO:0000313" key="3">
    <source>
        <dbReference type="Proteomes" id="UP001301350"/>
    </source>
</evidence>
<dbReference type="Proteomes" id="UP001301350">
    <property type="component" value="Unassembled WGS sequence"/>
</dbReference>
<gene>
    <name evidence="2" type="ORF">CDCA_CDCA13G3686</name>
</gene>
<dbReference type="AlphaFoldDB" id="A0AAV9IZU9"/>
<sequence>MAGRKLIKPTGRVLQRIAIAAFVVTLLAAYVAWKVIRPDRSAVVAPEIVAPDPVPPILRLVSYAYTERTPHDVRNLEFFLRHGVYHSPDTVFYVVVNGDRCAPCQGLSPEVIPPERILYRENFGYDFGAHGHLLSRLEENGTLSQFHYLFFINSSARGPFVPKFMRRRRWTDAFEALLVGKVGGAGAALVCLPPLETIESGPRIEGYAYALTRDAVRIARNAGVFHPVGDKYTVVVNGEYGLSAALIKAGLEVDTLMSKYYKPFGAEPAIPNCNRHAHASRHNAVDGIDLHPYEVLFVKTQWQQSYLHTLIYSNWMDRHGEEDLGEPPLHNHFLMEENIHPPRTLTECPQRIGTKKLVVANWRRPQSPAERNNIGHFLKHVNASDQVDFLFNVYDADVVDMIKRAGVDALPNVQVQLHQREMLSELCMHGWTVLRLNQRALQYRTFFFLNEGVRGPLGSHNSGLQWINRYAAAMHFHSVSIMTPYMIFRAGELRAHLNLFAVDHVGLNALLWLSSCHSHGSAQGGPFEVILPADALGRRITIGSMQRGAIRLTVVDDLKRSEVLDAFAIPPAQLGEHDLHRMAFVQYRDDGILARQQLPALQALIDQESGIAG</sequence>
<evidence type="ECO:0000313" key="2">
    <source>
        <dbReference type="EMBL" id="KAK4537661.1"/>
    </source>
</evidence>
<accession>A0AAV9IZU9</accession>
<evidence type="ECO:0000256" key="1">
    <source>
        <dbReference type="SAM" id="Phobius"/>
    </source>
</evidence>
<proteinExistence type="predicted"/>
<feature type="transmembrane region" description="Helical" evidence="1">
    <location>
        <begin position="13"/>
        <end position="33"/>
    </location>
</feature>
<reference evidence="2 3" key="1">
    <citation type="submission" date="2022-07" db="EMBL/GenBank/DDBJ databases">
        <title>Genome-wide signatures of adaptation to extreme environments.</title>
        <authorList>
            <person name="Cho C.H."/>
            <person name="Yoon H.S."/>
        </authorList>
    </citation>
    <scope>NUCLEOTIDE SEQUENCE [LARGE SCALE GENOMIC DNA]</scope>
    <source>
        <strain evidence="2 3">DBV 063 E5</strain>
    </source>
</reference>
<comment type="caution">
    <text evidence="2">The sequence shown here is derived from an EMBL/GenBank/DDBJ whole genome shotgun (WGS) entry which is preliminary data.</text>
</comment>
<organism evidence="2 3">
    <name type="scientific">Cyanidium caldarium</name>
    <name type="common">Red alga</name>
    <dbReference type="NCBI Taxonomy" id="2771"/>
    <lineage>
        <taxon>Eukaryota</taxon>
        <taxon>Rhodophyta</taxon>
        <taxon>Bangiophyceae</taxon>
        <taxon>Cyanidiales</taxon>
        <taxon>Cyanidiaceae</taxon>
        <taxon>Cyanidium</taxon>
    </lineage>
</organism>
<keyword evidence="1" id="KW-0472">Membrane</keyword>
<keyword evidence="1" id="KW-1133">Transmembrane helix</keyword>
<dbReference type="EMBL" id="JANCYW010000013">
    <property type="protein sequence ID" value="KAK4537661.1"/>
    <property type="molecule type" value="Genomic_DNA"/>
</dbReference>
<keyword evidence="1" id="KW-0812">Transmembrane</keyword>
<protein>
    <submittedName>
        <fullName evidence="2">Uncharacterized protein</fullName>
    </submittedName>
</protein>
<keyword evidence="3" id="KW-1185">Reference proteome</keyword>
<name>A0AAV9IZU9_CYACA</name>